<reference evidence="1 2" key="1">
    <citation type="submission" date="2020-03" db="EMBL/GenBank/DDBJ databases">
        <title>Screen low temperature-resistant strains for efficient degradation of petroleum hydrocarbons under the low temperature.</title>
        <authorList>
            <person name="Wang Y."/>
            <person name="Chen J."/>
        </authorList>
    </citation>
    <scope>NUCLEOTIDE SEQUENCE [LARGE SCALE GENOMIC DNA]</scope>
    <source>
        <strain evidence="1 2">KB1</strain>
    </source>
</reference>
<gene>
    <name evidence="1" type="ORF">G9444_6218</name>
</gene>
<dbReference type="EMBL" id="CP050124">
    <property type="protein sequence ID" value="QIP43461.1"/>
    <property type="molecule type" value="Genomic_DNA"/>
</dbReference>
<name>A0A6G9D3P7_RHOER</name>
<dbReference type="RefSeq" id="WP_030537734.1">
    <property type="nucleotide sequence ID" value="NZ_AP018733.1"/>
</dbReference>
<protein>
    <submittedName>
        <fullName evidence="1">Uncharacterized protein</fullName>
    </submittedName>
</protein>
<accession>A0A6G9D3P7</accession>
<proteinExistence type="predicted"/>
<dbReference type="AlphaFoldDB" id="A0A6G9D3P7"/>
<organism evidence="1 2">
    <name type="scientific">Rhodococcus erythropolis</name>
    <name type="common">Arthrobacter picolinophilus</name>
    <dbReference type="NCBI Taxonomy" id="1833"/>
    <lineage>
        <taxon>Bacteria</taxon>
        <taxon>Bacillati</taxon>
        <taxon>Actinomycetota</taxon>
        <taxon>Actinomycetes</taxon>
        <taxon>Mycobacteriales</taxon>
        <taxon>Nocardiaceae</taxon>
        <taxon>Rhodococcus</taxon>
        <taxon>Rhodococcus erythropolis group</taxon>
    </lineage>
</organism>
<evidence type="ECO:0000313" key="1">
    <source>
        <dbReference type="EMBL" id="QIP43461.1"/>
    </source>
</evidence>
<evidence type="ECO:0000313" key="2">
    <source>
        <dbReference type="Proteomes" id="UP000502345"/>
    </source>
</evidence>
<dbReference type="Proteomes" id="UP000502345">
    <property type="component" value="Chromosome"/>
</dbReference>
<sequence length="116" mass="13225">MDKQPHRRRSNKFLIDYPLNNVTVGRRFDGVPEGEGRWQRIPHLGVLWTDDKQALQLGWLDNADQDAANALARRMVLMAVDGMTATAAFDMIASENQKYLVVHGDLADRGEDNFWN</sequence>